<accession>A0A0M3HYL3</accession>
<proteinExistence type="predicted"/>
<evidence type="ECO:0000313" key="1">
    <source>
        <dbReference type="Proteomes" id="UP000036681"/>
    </source>
</evidence>
<reference evidence="2" key="1">
    <citation type="submission" date="2017-02" db="UniProtKB">
        <authorList>
            <consortium name="WormBaseParasite"/>
        </authorList>
    </citation>
    <scope>IDENTIFICATION</scope>
</reference>
<name>A0A0M3HYL3_ASCLU</name>
<dbReference type="AlphaFoldDB" id="A0A0M3HYL3"/>
<organism evidence="1 2">
    <name type="scientific">Ascaris lumbricoides</name>
    <name type="common">Giant roundworm</name>
    <dbReference type="NCBI Taxonomy" id="6252"/>
    <lineage>
        <taxon>Eukaryota</taxon>
        <taxon>Metazoa</taxon>
        <taxon>Ecdysozoa</taxon>
        <taxon>Nematoda</taxon>
        <taxon>Chromadorea</taxon>
        <taxon>Rhabditida</taxon>
        <taxon>Spirurina</taxon>
        <taxon>Ascaridomorpha</taxon>
        <taxon>Ascaridoidea</taxon>
        <taxon>Ascarididae</taxon>
        <taxon>Ascaris</taxon>
    </lineage>
</organism>
<keyword evidence="1" id="KW-1185">Reference proteome</keyword>
<protein>
    <submittedName>
        <fullName evidence="2">Fibronectin type-II domain-containing protein</fullName>
    </submittedName>
</protein>
<dbReference type="Proteomes" id="UP000036681">
    <property type="component" value="Unplaced"/>
</dbReference>
<sequence length="161" mass="18093">MSFWHRSRDYCSSRLGMGRGAYHAELGCFDFDKNEHDNGWCATKVGATGETCFFVPADPDSRLEFFRHPVGERDDPSDFDKLSKNMRDNCNPCVVTIATDDEWFEVAKGMGVSLLGIVVVLMRSRRFRVAETNQTTAQAPEITVGRANRADKPQSFTAEKS</sequence>
<evidence type="ECO:0000313" key="2">
    <source>
        <dbReference type="WBParaSite" id="ALUE_0000862801-mRNA-1"/>
    </source>
</evidence>
<dbReference type="WBParaSite" id="ALUE_0000862801-mRNA-1">
    <property type="protein sequence ID" value="ALUE_0000862801-mRNA-1"/>
    <property type="gene ID" value="ALUE_0000862801"/>
</dbReference>